<feature type="domain" description="Glycoside hydrolase family 38 N-terminal" evidence="4">
    <location>
        <begin position="32"/>
        <end position="355"/>
    </location>
</feature>
<dbReference type="Gene3D" id="3.20.110.10">
    <property type="entry name" value="Glycoside hydrolase 38, N terminal domain"/>
    <property type="match status" value="1"/>
</dbReference>
<feature type="non-terminal residue" evidence="6">
    <location>
        <position position="420"/>
    </location>
</feature>
<evidence type="ECO:0000256" key="1">
    <source>
        <dbReference type="ARBA" id="ARBA00022801"/>
    </source>
</evidence>
<evidence type="ECO:0000313" key="5">
    <source>
        <dbReference type="Proteomes" id="UP000694865"/>
    </source>
</evidence>
<dbReference type="SUPFAM" id="SSF88713">
    <property type="entry name" value="Glycoside hydrolase/deacetylase"/>
    <property type="match status" value="1"/>
</dbReference>
<sequence>MATRTIGIAVLCYFVVVPYALCNGDSVSSVINAFVVPHSHMDVGWVYTVDESMVAYAANVYTSVVSSLVKNGKRRFIAVEQEFFRLWWENVADVNQKQQVHELLQNGQLEFIIGGQVMNDEAVTEYSANIQQLTEGHSFIYDTFGVRPQFSWHVDPFGATATTPALFAMAAFNSHLISRIDYDKKDAMQKKKEMQFIWQGSPSHGSKLQMFTHTMDQYSYCAPGDIPFSERSGFYWNGYVKFPVPPSDGIYPNMSLPVNTSNIKLYADYMVANIKQRAAWYKTQQLLWPWGCDKQFFNATIQFLNMDPLLDYINQHSDEYGVRVQYATVGEYFKAVHDTNSTWMVKKSGDFIPYSSDPHSAWTGFYSSRNYLKGLSRHSQATLHAAESMFTMYNKVTDDKHINGSWILSKLDKLRWASAE</sequence>
<keyword evidence="3" id="KW-0732">Signal</keyword>
<feature type="signal peptide" evidence="3">
    <location>
        <begin position="1"/>
        <end position="22"/>
    </location>
</feature>
<keyword evidence="5" id="KW-1185">Reference proteome</keyword>
<evidence type="ECO:0000313" key="6">
    <source>
        <dbReference type="RefSeq" id="XP_006813523.1"/>
    </source>
</evidence>
<organism evidence="5 6">
    <name type="scientific">Saccoglossus kowalevskii</name>
    <name type="common">Acorn worm</name>
    <dbReference type="NCBI Taxonomy" id="10224"/>
    <lineage>
        <taxon>Eukaryota</taxon>
        <taxon>Metazoa</taxon>
        <taxon>Hemichordata</taxon>
        <taxon>Enteropneusta</taxon>
        <taxon>Harrimaniidae</taxon>
        <taxon>Saccoglossus</taxon>
    </lineage>
</organism>
<dbReference type="GeneID" id="100368169"/>
<name>A0ABM0M0I2_SACKO</name>
<evidence type="ECO:0000256" key="3">
    <source>
        <dbReference type="SAM" id="SignalP"/>
    </source>
</evidence>
<dbReference type="InterPro" id="IPR000602">
    <property type="entry name" value="Glyco_hydro_38_N"/>
</dbReference>
<gene>
    <name evidence="6" type="primary">LOC100368169</name>
</gene>
<dbReference type="InterPro" id="IPR050843">
    <property type="entry name" value="Glycosyl_Hydrlase_38"/>
</dbReference>
<evidence type="ECO:0000256" key="2">
    <source>
        <dbReference type="ARBA" id="ARBA00023295"/>
    </source>
</evidence>
<reference evidence="6" key="1">
    <citation type="submission" date="2025-08" db="UniProtKB">
        <authorList>
            <consortium name="RefSeq"/>
        </authorList>
    </citation>
    <scope>IDENTIFICATION</scope>
    <source>
        <tissue evidence="6">Testes</tissue>
    </source>
</reference>
<protein>
    <submittedName>
        <fullName evidence="6">Epididymis-specific alpha-mannosidase-like</fullName>
    </submittedName>
</protein>
<evidence type="ECO:0000259" key="4">
    <source>
        <dbReference type="Pfam" id="PF01074"/>
    </source>
</evidence>
<dbReference type="Proteomes" id="UP000694865">
    <property type="component" value="Unplaced"/>
</dbReference>
<dbReference type="InterPro" id="IPR027291">
    <property type="entry name" value="Glyco_hydro_38_N_sf"/>
</dbReference>
<dbReference type="Gene3D" id="1.20.1270.50">
    <property type="entry name" value="Glycoside hydrolase family 38, central domain"/>
    <property type="match status" value="1"/>
</dbReference>
<keyword evidence="1" id="KW-0378">Hydrolase</keyword>
<dbReference type="InterPro" id="IPR011330">
    <property type="entry name" value="Glyco_hydro/deAcase_b/a-brl"/>
</dbReference>
<feature type="chain" id="PRO_5047512200" evidence="3">
    <location>
        <begin position="23"/>
        <end position="420"/>
    </location>
</feature>
<dbReference type="Pfam" id="PF01074">
    <property type="entry name" value="Glyco_hydro_38N"/>
    <property type="match status" value="1"/>
</dbReference>
<dbReference type="SUPFAM" id="SSF88688">
    <property type="entry name" value="Families 57/38 glycoside transferase middle domain"/>
    <property type="match status" value="1"/>
</dbReference>
<keyword evidence="2" id="KW-0326">Glycosidase</keyword>
<dbReference type="PANTHER" id="PTHR11607">
    <property type="entry name" value="ALPHA-MANNOSIDASE"/>
    <property type="match status" value="1"/>
</dbReference>
<proteinExistence type="predicted"/>
<dbReference type="InterPro" id="IPR037094">
    <property type="entry name" value="Glyco_hydro_38_cen_sf"/>
</dbReference>
<accession>A0ABM0M0I2</accession>
<dbReference type="InterPro" id="IPR028995">
    <property type="entry name" value="Glyco_hydro_57/38_cen_sf"/>
</dbReference>
<dbReference type="RefSeq" id="XP_006813523.1">
    <property type="nucleotide sequence ID" value="XM_006813460.1"/>
</dbReference>
<dbReference type="PANTHER" id="PTHR11607:SF28">
    <property type="entry name" value="EPIDIDYMIS-SPECIFIC ALPHA-MANNOSIDASE"/>
    <property type="match status" value="1"/>
</dbReference>